<reference evidence="2 3" key="1">
    <citation type="submission" date="2020-10" db="EMBL/GenBank/DDBJ databases">
        <title>Connecting structure to function with the recovery of over 1000 high-quality activated sludge metagenome-assembled genomes encoding full-length rRNA genes using long-read sequencing.</title>
        <authorList>
            <person name="Singleton C.M."/>
            <person name="Petriglieri F."/>
            <person name="Kristensen J.M."/>
            <person name="Kirkegaard R.H."/>
            <person name="Michaelsen T.Y."/>
            <person name="Andersen M.H."/>
            <person name="Karst S.M."/>
            <person name="Dueholm M.S."/>
            <person name="Nielsen P.H."/>
            <person name="Albertsen M."/>
        </authorList>
    </citation>
    <scope>NUCLEOTIDE SEQUENCE [LARGE SCALE GENOMIC DNA]</scope>
    <source>
        <strain evidence="2">Ribe_18-Q3-R11-54_MAXAC.273</strain>
    </source>
</reference>
<feature type="signal peptide" evidence="1">
    <location>
        <begin position="1"/>
        <end position="19"/>
    </location>
</feature>
<comment type="caution">
    <text evidence="2">The sequence shown here is derived from an EMBL/GenBank/DDBJ whole genome shotgun (WGS) entry which is preliminary data.</text>
</comment>
<evidence type="ECO:0000256" key="1">
    <source>
        <dbReference type="SAM" id="SignalP"/>
    </source>
</evidence>
<name>A0A9D7STZ1_9BACT</name>
<accession>A0A9D7STZ1</accession>
<gene>
    <name evidence="2" type="ORF">IPP15_04680</name>
</gene>
<evidence type="ECO:0000313" key="3">
    <source>
        <dbReference type="Proteomes" id="UP000808337"/>
    </source>
</evidence>
<organism evidence="2 3">
    <name type="scientific">Candidatus Opimibacter skivensis</name>
    <dbReference type="NCBI Taxonomy" id="2982028"/>
    <lineage>
        <taxon>Bacteria</taxon>
        <taxon>Pseudomonadati</taxon>
        <taxon>Bacteroidota</taxon>
        <taxon>Saprospiria</taxon>
        <taxon>Saprospirales</taxon>
        <taxon>Saprospiraceae</taxon>
        <taxon>Candidatus Opimibacter</taxon>
    </lineage>
</organism>
<feature type="chain" id="PRO_5039721033" evidence="1">
    <location>
        <begin position="20"/>
        <end position="234"/>
    </location>
</feature>
<dbReference type="EMBL" id="JADKGY010000001">
    <property type="protein sequence ID" value="MBK9981710.1"/>
    <property type="molecule type" value="Genomic_DNA"/>
</dbReference>
<dbReference type="AlphaFoldDB" id="A0A9D7STZ1"/>
<sequence length="234" mass="26820">MKKYFVIVISWLLIQAVSAQQKPYPPRDETNTDPSLLAFVTDLKKAVADRDQTWVMKSLADDAESSVDSDLNKESFIKNWDVDNDSSDFWRIVMRTVEMGGVFLHDTADHSGKFQFVFPYTYALDLSIEDDYYDMGVITGKNVNLRSKPNIKGEVVAQLSYDIIRFMTDTKQGLQITSGSNGLGEPEWYKIETYGKDKKGWVNWRFVYNLMGPRLFLYKESSGKWKISALITGD</sequence>
<dbReference type="Gene3D" id="2.30.30.40">
    <property type="entry name" value="SH3 Domains"/>
    <property type="match status" value="1"/>
</dbReference>
<proteinExistence type="predicted"/>
<protein>
    <submittedName>
        <fullName evidence="2">SH3 domain-containing protein</fullName>
    </submittedName>
</protein>
<evidence type="ECO:0000313" key="2">
    <source>
        <dbReference type="EMBL" id="MBK9981710.1"/>
    </source>
</evidence>
<dbReference type="Proteomes" id="UP000808337">
    <property type="component" value="Unassembled WGS sequence"/>
</dbReference>
<keyword evidence="1" id="KW-0732">Signal</keyword>